<dbReference type="InterPro" id="IPR024531">
    <property type="entry name" value="Erythronate-4-P_DHase_dimer"/>
</dbReference>
<dbReference type="Pfam" id="PF11890">
    <property type="entry name" value="DUF3410"/>
    <property type="match status" value="1"/>
</dbReference>
<evidence type="ECO:0000259" key="7">
    <source>
        <dbReference type="Pfam" id="PF02826"/>
    </source>
</evidence>
<evidence type="ECO:0000256" key="1">
    <source>
        <dbReference type="ARBA" id="ARBA00022490"/>
    </source>
</evidence>
<reference evidence="10" key="1">
    <citation type="submission" date="2015-08" db="EMBL/GenBank/DDBJ databases">
        <authorList>
            <person name="Varghese N."/>
        </authorList>
    </citation>
    <scope>NUCLEOTIDE SEQUENCE [LARGE SCALE GENOMIC DNA]</scope>
    <source>
        <strain evidence="10">JCM 18476</strain>
    </source>
</reference>
<dbReference type="GO" id="GO:0046983">
    <property type="term" value="F:protein dimerization activity"/>
    <property type="evidence" value="ECO:0007669"/>
    <property type="project" value="InterPro"/>
</dbReference>
<dbReference type="InterPro" id="IPR006139">
    <property type="entry name" value="D-isomer_2_OHA_DH_cat_dom"/>
</dbReference>
<dbReference type="GO" id="GO:0051287">
    <property type="term" value="F:NAD binding"/>
    <property type="evidence" value="ECO:0007669"/>
    <property type="project" value="InterPro"/>
</dbReference>
<dbReference type="InterPro" id="IPR029752">
    <property type="entry name" value="D-isomer_DH_CS1"/>
</dbReference>
<feature type="active site" description="Proton donor" evidence="5">
    <location>
        <position position="254"/>
    </location>
</feature>
<feature type="binding site" evidence="5">
    <location>
        <position position="258"/>
    </location>
    <ligand>
        <name>substrate</name>
    </ligand>
</feature>
<feature type="active site" evidence="5">
    <location>
        <position position="207"/>
    </location>
</feature>
<feature type="binding site" evidence="5">
    <location>
        <position position="257"/>
    </location>
    <ligand>
        <name>NAD(+)</name>
        <dbReference type="ChEBI" id="CHEBI:57540"/>
    </ligand>
</feature>
<feature type="domain" description="D-isomer specific 2-hydroxyacid dehydrogenase catalytic" evidence="6">
    <location>
        <begin position="9"/>
        <end position="279"/>
    </location>
</feature>
<dbReference type="EMBL" id="CYHG01000014">
    <property type="protein sequence ID" value="CUB05946.1"/>
    <property type="molecule type" value="Genomic_DNA"/>
</dbReference>
<evidence type="ECO:0000256" key="5">
    <source>
        <dbReference type="HAMAP-Rule" id="MF_01825"/>
    </source>
</evidence>
<comment type="subunit">
    <text evidence="5">Homodimer.</text>
</comment>
<keyword evidence="4 5" id="KW-0664">Pyridoxine biosynthesis</keyword>
<comment type="caution">
    <text evidence="5">Lacks conserved residue(s) required for the propagation of feature annotation.</text>
</comment>
<dbReference type="EC" id="1.1.1.290" evidence="5"/>
<dbReference type="InterPro" id="IPR020921">
    <property type="entry name" value="Erythronate-4-P_DHase"/>
</dbReference>
<feature type="active site" evidence="5">
    <location>
        <position position="237"/>
    </location>
</feature>
<dbReference type="GO" id="GO:0005829">
    <property type="term" value="C:cytosol"/>
    <property type="evidence" value="ECO:0007669"/>
    <property type="project" value="TreeGrafter"/>
</dbReference>
<evidence type="ECO:0000259" key="6">
    <source>
        <dbReference type="Pfam" id="PF00389"/>
    </source>
</evidence>
<feature type="binding site" evidence="5">
    <location>
        <position position="146"/>
    </location>
    <ligand>
        <name>NAD(+)</name>
        <dbReference type="ChEBI" id="CHEBI:57540"/>
    </ligand>
</feature>
<proteinExistence type="inferred from homology"/>
<feature type="domain" description="Erythronate-4-phosphate dehydrogenase dimerisation" evidence="8">
    <location>
        <begin position="295"/>
        <end position="371"/>
    </location>
</feature>
<dbReference type="Proteomes" id="UP000182769">
    <property type="component" value="Unassembled WGS sequence"/>
</dbReference>
<dbReference type="Pfam" id="PF02826">
    <property type="entry name" value="2-Hacid_dh_C"/>
    <property type="match status" value="1"/>
</dbReference>
<comment type="catalytic activity">
    <reaction evidence="5">
        <text>4-phospho-D-erythronate + NAD(+) = (R)-3-hydroxy-2-oxo-4-phosphooxybutanoate + NADH + H(+)</text>
        <dbReference type="Rhea" id="RHEA:18829"/>
        <dbReference type="ChEBI" id="CHEBI:15378"/>
        <dbReference type="ChEBI" id="CHEBI:57540"/>
        <dbReference type="ChEBI" id="CHEBI:57945"/>
        <dbReference type="ChEBI" id="CHEBI:58538"/>
        <dbReference type="ChEBI" id="CHEBI:58766"/>
        <dbReference type="EC" id="1.1.1.290"/>
    </reaction>
</comment>
<dbReference type="PROSITE" id="PS00065">
    <property type="entry name" value="D_2_HYDROXYACID_DH_1"/>
    <property type="match status" value="1"/>
</dbReference>
<comment type="function">
    <text evidence="5">Catalyzes the oxidation of erythronate-4-phosphate to 3-hydroxy-2-oxo-4-phosphonooxybutanoate.</text>
</comment>
<dbReference type="SUPFAM" id="SSF51735">
    <property type="entry name" value="NAD(P)-binding Rossmann-fold domains"/>
    <property type="match status" value="1"/>
</dbReference>
<organism evidence="9 10">
    <name type="scientific">Marinomonas fungiae</name>
    <dbReference type="NCBI Taxonomy" id="1137284"/>
    <lineage>
        <taxon>Bacteria</taxon>
        <taxon>Pseudomonadati</taxon>
        <taxon>Pseudomonadota</taxon>
        <taxon>Gammaproteobacteria</taxon>
        <taxon>Oceanospirillales</taxon>
        <taxon>Oceanospirillaceae</taxon>
        <taxon>Marinomonas</taxon>
    </lineage>
</organism>
<dbReference type="GO" id="GO:0036001">
    <property type="term" value="P:'de novo' pyridoxal 5'-phosphate biosynthetic process"/>
    <property type="evidence" value="ECO:0007669"/>
    <property type="project" value="TreeGrafter"/>
</dbReference>
<feature type="binding site" evidence="5">
    <location>
        <position position="232"/>
    </location>
    <ligand>
        <name>NAD(+)</name>
        <dbReference type="ChEBI" id="CHEBI:57540"/>
    </ligand>
</feature>
<keyword evidence="1 5" id="KW-0963">Cytoplasm</keyword>
<dbReference type="GO" id="GO:0033711">
    <property type="term" value="F:4-phosphoerythronate dehydrogenase activity"/>
    <property type="evidence" value="ECO:0007669"/>
    <property type="project" value="UniProtKB-EC"/>
</dbReference>
<dbReference type="HAMAP" id="MF_01825">
    <property type="entry name" value="PdxB"/>
    <property type="match status" value="1"/>
</dbReference>
<dbReference type="CDD" id="cd12158">
    <property type="entry name" value="ErythrP_dh"/>
    <property type="match status" value="1"/>
</dbReference>
<dbReference type="STRING" id="1137284.GCA_001418205_03280"/>
<accession>A0A0K6IS61</accession>
<dbReference type="Pfam" id="PF00389">
    <property type="entry name" value="2-Hacid_dh"/>
    <property type="match status" value="1"/>
</dbReference>
<evidence type="ECO:0000313" key="9">
    <source>
        <dbReference type="EMBL" id="CUB05946.1"/>
    </source>
</evidence>
<evidence type="ECO:0000313" key="10">
    <source>
        <dbReference type="Proteomes" id="UP000182769"/>
    </source>
</evidence>
<dbReference type="InterPro" id="IPR006140">
    <property type="entry name" value="D-isomer_DH_NAD-bd"/>
</dbReference>
<evidence type="ECO:0000256" key="3">
    <source>
        <dbReference type="ARBA" id="ARBA00023027"/>
    </source>
</evidence>
<evidence type="ECO:0000256" key="2">
    <source>
        <dbReference type="ARBA" id="ARBA00023002"/>
    </source>
</evidence>
<dbReference type="SUPFAM" id="SSF52283">
    <property type="entry name" value="Formate/glycerate dehydrogenase catalytic domain-like"/>
    <property type="match status" value="1"/>
</dbReference>
<evidence type="ECO:0000256" key="4">
    <source>
        <dbReference type="ARBA" id="ARBA00023096"/>
    </source>
</evidence>
<dbReference type="Gene3D" id="3.40.50.720">
    <property type="entry name" value="NAD(P)-binding Rossmann-like Domain"/>
    <property type="match status" value="2"/>
</dbReference>
<keyword evidence="3 5" id="KW-0520">NAD</keyword>
<feature type="binding site" evidence="5">
    <location>
        <position position="45"/>
    </location>
    <ligand>
        <name>substrate</name>
    </ligand>
</feature>
<dbReference type="InterPro" id="IPR036291">
    <property type="entry name" value="NAD(P)-bd_dom_sf"/>
</dbReference>
<name>A0A0K6IS61_9GAMM</name>
<dbReference type="GO" id="GO:0008615">
    <property type="term" value="P:pyridoxine biosynthetic process"/>
    <property type="evidence" value="ECO:0007669"/>
    <property type="project" value="UniProtKB-UniRule"/>
</dbReference>
<feature type="binding site" evidence="5">
    <location>
        <position position="66"/>
    </location>
    <ligand>
        <name>substrate</name>
    </ligand>
</feature>
<keyword evidence="2 5" id="KW-0560">Oxidoreductase</keyword>
<dbReference type="AlphaFoldDB" id="A0A0K6IS61"/>
<dbReference type="UniPathway" id="UPA00244">
    <property type="reaction ID" value="UER00310"/>
</dbReference>
<evidence type="ECO:0000259" key="8">
    <source>
        <dbReference type="Pfam" id="PF11890"/>
    </source>
</evidence>
<dbReference type="OrthoDB" id="9770208at2"/>
<dbReference type="InterPro" id="IPR038251">
    <property type="entry name" value="PdxB_dimer_sf"/>
</dbReference>
<dbReference type="PANTHER" id="PTHR42938:SF9">
    <property type="entry name" value="FORMATE DEHYDROGENASE 1"/>
    <property type="match status" value="1"/>
</dbReference>
<feature type="domain" description="D-isomer specific 2-hydroxyacid dehydrogenase NAD-binding" evidence="7">
    <location>
        <begin position="113"/>
        <end position="256"/>
    </location>
</feature>
<dbReference type="RefSeq" id="WP_055464305.1">
    <property type="nucleotide sequence ID" value="NZ_CYHG01000014.1"/>
</dbReference>
<comment type="subcellular location">
    <subcellularLocation>
        <location evidence="5">Cytoplasm</location>
    </subcellularLocation>
</comment>
<protein>
    <recommendedName>
        <fullName evidence="5">Erythronate-4-phosphate dehydrogenase</fullName>
        <ecNumber evidence="5">1.1.1.290</ecNumber>
    </recommendedName>
</protein>
<comment type="pathway">
    <text evidence="5">Cofactor biosynthesis; pyridoxine 5'-phosphate biosynthesis; pyridoxine 5'-phosphate from D-erythrose 4-phosphate: step 2/5.</text>
</comment>
<sequence length="377" mass="41084">MKIIADENMPNVVNLFSDLGEVTLVNGRTLTAEQLVDTDVLLVRSVTKVNEALLSGTSVKYVGSATIGTDHIDTEYLNSQGIGFNSAPGCNADAVADYVFSALAYLYMTKGVRWLGARIGVVGQGNVGRCVAARFVALGCEVVAYDPFLQKSVPGVTLISLKDVMDSDVICLHAPLTKTGPYPSFDMINDEYVAKLKAGQTIVSAGRGGVINEQALIKQFYALEGQLNLALDVWLGEPHPNMELAALCDIATPHIAGYSKQGREKGTWYIYQSLCQFFDISAKSSFADAVSQGSICELKMNSSLERDEALARAIQACFDVARDSARFKHVMSSFAKDKGFDWLRKNYVERDEFNTTIVKHAKFAHDLAALGFLHKSH</sequence>
<dbReference type="PANTHER" id="PTHR42938">
    <property type="entry name" value="FORMATE DEHYDROGENASE 1"/>
    <property type="match status" value="1"/>
</dbReference>
<comment type="similarity">
    <text evidence="5">Belongs to the D-isomer specific 2-hydroxyacid dehydrogenase family. PdxB subfamily.</text>
</comment>
<gene>
    <name evidence="5" type="primary">pdxB</name>
    <name evidence="9" type="ORF">Ga0061065_1149</name>
</gene>
<dbReference type="Gene3D" id="3.30.1370.170">
    <property type="match status" value="1"/>
</dbReference>
<keyword evidence="10" id="KW-1185">Reference proteome</keyword>